<dbReference type="AlphaFoldDB" id="A7AX20"/>
<name>A7AX20_BABBO</name>
<dbReference type="InParanoid" id="A7AX20"/>
<dbReference type="InterPro" id="IPR024751">
    <property type="entry name" value="VESA1"/>
</dbReference>
<feature type="compositionally biased region" description="Basic residues" evidence="1">
    <location>
        <begin position="495"/>
        <end position="506"/>
    </location>
</feature>
<sequence>MSKTWPYSSLTQAPTNLKEAIDWVLRVTGRDGKENKAAAKPAPAGTDSSPHCLCYLAKAVKDLLYDAKDPGSPGPSPDRYWDDLLLDQEKTLVLPVLTDLGLLSTGSTSAVSTTTTCAGGTEVIKALIDQLAQGLQKWVGWQEKGDDCCLKGTDGIGKKCDCPSGVGASGCCSTSSGTPCHQCSQCGTSEAGNKCYLSAYCKKNGVALSPPEGEYYWPTISSDPSKVHLLARIFLGSVCLIWSGLSQLGFLTGNGSSRWKDSKLHEVDKGLGSFMAAMGYDLERLNGSGGSGKKGADVWKLLSGTEPSGAKGIQWKEFASVKGASQGSVAEYYSSIYSGAKTALTGKNTEEICTKYPLLVLHILASGYFRAGSAGANKVTVTASPATEKKETPSPRKPRTIREILYWLSALPYSKGYKALVERMGQKFPEGGKYSLEGTKSGGKTDLHKDNITHYLLAACGYCPLVLIGIQGTIEREVKQTTQGSAPAAAEKNKCPHHKKNRHKRCDPKDIKEQEAAAQAQSPQQPGASTGKPLGKGEVCYGGYHLEVSKFGPLHGMYANGLFGFQMDLSAAQCLDQLRVYVYHCFYQLYFLRKQCTVGVDKGTALGWQSCRYGSGVYWGSGYSPSNLWKCKTDGGAGAGEHTKKCGLQDGASGKEISPLMCFLCDGLGKIACPRTVARSLERYPPIEEHMNTKYDFPPGHLEKPHGHCPVPMGWQQGGGRASSDTENHFKGSGAAGTYPAHCTGNTLSLLLEYHCDPEKCHGTLVVLLRLLACITPTVPRTLGDLFGFYYYIVYIGGNQGGGAGEQEVNKALGIYEQESKLHMMSIGGDAVVTALETYGGDCKTGKEGHLKCLYKCTNGGNTKQCSPYLCPLSGQQYGQLSPAMAGTYLSWLVYLIEGFRTGLEGLKGEFQQISCTHKKCHDFLTTLGNVEKSTEFTKLTTSINQLIYTTRLPWIFVLTLAWLVAVLYLAFGAIWPLDWTHMRSHCRGWFRKGSLSPWEVLMVGKKKGRGILEFFVLVLVKVSQKFGGTFAESSIRAPSAQQCPRGSNSVVGTHKKCHEFLGTLDKVLTGDHLKNGSKKGLHYEINQLIYTTRLPWIFVLTIAWLVAVLYLAFGAIWPLDWTHMRSHCRGLFRKGSLSPWEILMVGKKKGRGILEFFGKT</sequence>
<keyword evidence="2" id="KW-0812">Transmembrane</keyword>
<feature type="region of interest" description="Disordered" evidence="1">
    <location>
        <begin position="481"/>
        <end position="533"/>
    </location>
</feature>
<dbReference type="EMBL" id="AAXT01000005">
    <property type="protein sequence ID" value="EDO05598.1"/>
    <property type="molecule type" value="Genomic_DNA"/>
</dbReference>
<feature type="transmembrane region" description="Helical" evidence="2">
    <location>
        <begin position="955"/>
        <end position="978"/>
    </location>
</feature>
<dbReference type="VEuPathDB" id="PiroplasmaDB:BBOV_I005160"/>
<proteinExistence type="predicted"/>
<organism evidence="3 4">
    <name type="scientific">Babesia bovis</name>
    <dbReference type="NCBI Taxonomy" id="5865"/>
    <lineage>
        <taxon>Eukaryota</taxon>
        <taxon>Sar</taxon>
        <taxon>Alveolata</taxon>
        <taxon>Apicomplexa</taxon>
        <taxon>Aconoidasida</taxon>
        <taxon>Piroplasmida</taxon>
        <taxon>Babesiidae</taxon>
        <taxon>Babesia</taxon>
    </lineage>
</organism>
<dbReference type="Proteomes" id="UP000002173">
    <property type="component" value="Chromosome 1"/>
</dbReference>
<keyword evidence="2" id="KW-1133">Transmembrane helix</keyword>
<evidence type="ECO:0000313" key="4">
    <source>
        <dbReference type="Proteomes" id="UP000002173"/>
    </source>
</evidence>
<comment type="caution">
    <text evidence="3">The sequence shown here is derived from an EMBL/GenBank/DDBJ whole genome shotgun (WGS) entry which is preliminary data.</text>
</comment>
<dbReference type="Pfam" id="PF12785">
    <property type="entry name" value="VESA1_N"/>
    <property type="match status" value="1"/>
</dbReference>
<protein>
    <submittedName>
        <fullName evidence="3">Variant erythrocyte surface antigen-1, beta subunit</fullName>
    </submittedName>
</protein>
<accession>A7AX20</accession>
<feature type="compositionally biased region" description="Low complexity" evidence="1">
    <location>
        <begin position="516"/>
        <end position="529"/>
    </location>
</feature>
<gene>
    <name evidence="3" type="ORF">BBOV_I005170</name>
</gene>
<reference evidence="3 4" key="1">
    <citation type="journal article" date="2007" name="PLoS Pathog.">
        <title>Genome sequence of Babesia bovis and comparative analysis of apicomplexan hemoprotozoa.</title>
        <authorList>
            <person name="Brayton K.A."/>
            <person name="Lau A.O.T."/>
            <person name="Herndon D.R."/>
            <person name="Hannick L."/>
            <person name="Kappmeyer L.S."/>
            <person name="Berens S.J."/>
            <person name="Bidwell S.L."/>
            <person name="Brown W.C."/>
            <person name="Crabtree J."/>
            <person name="Fadrosh D."/>
            <person name="Feldblum T."/>
            <person name="Forberger H.A."/>
            <person name="Haas B.J."/>
            <person name="Howell J.M."/>
            <person name="Khouri H."/>
            <person name="Koo H."/>
            <person name="Mann D.J."/>
            <person name="Norimine J."/>
            <person name="Paulsen I.T."/>
            <person name="Radune D."/>
            <person name="Ren Q."/>
            <person name="Smith R.K. Jr."/>
            <person name="Suarez C.E."/>
            <person name="White O."/>
            <person name="Wortman J.R."/>
            <person name="Knowles D.P. Jr."/>
            <person name="McElwain T.F."/>
            <person name="Nene V.M."/>
        </authorList>
    </citation>
    <scope>NUCLEOTIDE SEQUENCE [LARGE SCALE GENOMIC DNA]</scope>
    <source>
        <strain evidence="3">T2Bo</strain>
    </source>
</reference>
<evidence type="ECO:0000256" key="1">
    <source>
        <dbReference type="SAM" id="MobiDB-lite"/>
    </source>
</evidence>
<evidence type="ECO:0000313" key="3">
    <source>
        <dbReference type="EMBL" id="EDO05598.1"/>
    </source>
</evidence>
<keyword evidence="4" id="KW-1185">Reference proteome</keyword>
<keyword evidence="2" id="KW-0472">Membrane</keyword>
<feature type="transmembrane region" description="Helical" evidence="2">
    <location>
        <begin position="1097"/>
        <end position="1118"/>
    </location>
</feature>
<evidence type="ECO:0000256" key="2">
    <source>
        <dbReference type="SAM" id="Phobius"/>
    </source>
</evidence>